<dbReference type="AlphaFoldDB" id="A0A858QA87"/>
<dbReference type="Proteomes" id="UP000503004">
    <property type="component" value="Chromosome"/>
</dbReference>
<evidence type="ECO:0000256" key="1">
    <source>
        <dbReference type="SAM" id="SignalP"/>
    </source>
</evidence>
<reference evidence="3" key="1">
    <citation type="submission" date="2019-12" db="EMBL/GenBank/DDBJ databases">
        <authorList>
            <person name="Awala S.I."/>
            <person name="Rhee S.K."/>
        </authorList>
    </citation>
    <scope>NUCLEOTIDE SEQUENCE [LARGE SCALE GENOMIC DNA]</scope>
    <source>
        <strain evidence="3">IM1</strain>
    </source>
</reference>
<dbReference type="KEGG" id="metu:GNH96_13340"/>
<protein>
    <recommendedName>
        <fullName evidence="4">Lipoprotein</fullName>
    </recommendedName>
</protein>
<name>A0A858QA87_9GAMM</name>
<dbReference type="PROSITE" id="PS51257">
    <property type="entry name" value="PROKAR_LIPOPROTEIN"/>
    <property type="match status" value="1"/>
</dbReference>
<gene>
    <name evidence="2" type="ORF">GNH96_13340</name>
</gene>
<dbReference type="RefSeq" id="WP_169604127.1">
    <property type="nucleotide sequence ID" value="NZ_CP046565.1"/>
</dbReference>
<keyword evidence="3" id="KW-1185">Reference proteome</keyword>
<dbReference type="EMBL" id="CP046565">
    <property type="protein sequence ID" value="QJD30852.1"/>
    <property type="molecule type" value="Genomic_DNA"/>
</dbReference>
<proteinExistence type="predicted"/>
<feature type="chain" id="PRO_5032617027" description="Lipoprotein" evidence="1">
    <location>
        <begin position="24"/>
        <end position="232"/>
    </location>
</feature>
<sequence>MLYRGLLLAVVAIAGVACSPAPVIDQSNFSDVSGLEPPLGQQAQAPAGGRIFMVYNYWHRKGAVFTGSNRQVVGEGAVFVDAGDAVFPATVQNDPVYCSDKLLYIDPLIGAYKTACFSDETGDGLFDHVRVAPESSWIKQPLSPRLPYKTQEIVVPHGGAFRYELIYQGFANNTLSLRFMEYKGGDFDRPMVTLDMSYAVDAFPTTISFRNLKAEVLAADNHKIVYRILSGF</sequence>
<keyword evidence="1" id="KW-0732">Signal</keyword>
<evidence type="ECO:0008006" key="4">
    <source>
        <dbReference type="Google" id="ProtNLM"/>
    </source>
</evidence>
<evidence type="ECO:0000313" key="2">
    <source>
        <dbReference type="EMBL" id="QJD30852.1"/>
    </source>
</evidence>
<organism evidence="2 3">
    <name type="scientific">Methylococcus geothermalis</name>
    <dbReference type="NCBI Taxonomy" id="2681310"/>
    <lineage>
        <taxon>Bacteria</taxon>
        <taxon>Pseudomonadati</taxon>
        <taxon>Pseudomonadota</taxon>
        <taxon>Gammaproteobacteria</taxon>
        <taxon>Methylococcales</taxon>
        <taxon>Methylococcaceae</taxon>
        <taxon>Methylococcus</taxon>
    </lineage>
</organism>
<feature type="signal peptide" evidence="1">
    <location>
        <begin position="1"/>
        <end position="23"/>
    </location>
</feature>
<accession>A0A858QA87</accession>
<evidence type="ECO:0000313" key="3">
    <source>
        <dbReference type="Proteomes" id="UP000503004"/>
    </source>
</evidence>